<feature type="compositionally biased region" description="Basic and acidic residues" evidence="2">
    <location>
        <begin position="38"/>
        <end position="51"/>
    </location>
</feature>
<dbReference type="FunFam" id="3.30.2300.10:FF:000001">
    <property type="entry name" value="THUMP domain-containing protein 1"/>
    <property type="match status" value="1"/>
</dbReference>
<evidence type="ECO:0000256" key="1">
    <source>
        <dbReference type="PROSITE-ProRule" id="PRU00529"/>
    </source>
</evidence>
<sequence length="323" mass="35882">MADKRKNQHHDSRDDNQRAAKRSKGGSGGKWQTPHQKSKFEGRAETSREIIEPGDSGIWATCAKNQERRARDELEAILSESAERIYGLNVDSIPDDGGEAVDDIEASIKREMASLANKDTSTKPFVPVQLDLACVLFFKTRSPVVPVDFVHKICEDAHAGSGHRRSKYLNRLTPMTLMARATEKGLDEVARTVLAEHFDLRKENGTSTEDTEKEGCSFAIRPTIRNHTSLKRDSVIKQIAELVGPRHKVNLTKPDKVILVEIYQTVCGMSVVGSDWEALKRFNIAELYPSRLSTKSAPVGQAETTMLGKGKTDEAEEAAKIIR</sequence>
<dbReference type="CDD" id="cd11717">
    <property type="entry name" value="THUMP_THUMPD1_like"/>
    <property type="match status" value="1"/>
</dbReference>
<gene>
    <name evidence="4" type="ORF">BP5796_07278</name>
</gene>
<feature type="domain" description="THUMP" evidence="3">
    <location>
        <begin position="157"/>
        <end position="273"/>
    </location>
</feature>
<dbReference type="Proteomes" id="UP000256328">
    <property type="component" value="Unassembled WGS sequence"/>
</dbReference>
<reference evidence="4 5" key="1">
    <citation type="journal article" date="2018" name="IMA Fungus">
        <title>IMA Genome-F 9: Draft genome sequence of Annulohypoxylon stygium, Aspergillus mulundensis, Berkeleyomyces basicola (syn. Thielaviopsis basicola), Ceratocystis smalleyi, two Cercospora beticola strains, Coleophoma cylindrospora, Fusarium fracticaudum, Phialophora cf. hyalina, and Morchella septimelata.</title>
        <authorList>
            <person name="Wingfield B.D."/>
            <person name="Bills G.F."/>
            <person name="Dong Y."/>
            <person name="Huang W."/>
            <person name="Nel W.J."/>
            <person name="Swalarsk-Parry B.S."/>
            <person name="Vaghefi N."/>
            <person name="Wilken P.M."/>
            <person name="An Z."/>
            <person name="de Beer Z.W."/>
            <person name="De Vos L."/>
            <person name="Chen L."/>
            <person name="Duong T.A."/>
            <person name="Gao Y."/>
            <person name="Hammerbacher A."/>
            <person name="Kikkert J.R."/>
            <person name="Li Y."/>
            <person name="Li H."/>
            <person name="Li K."/>
            <person name="Li Q."/>
            <person name="Liu X."/>
            <person name="Ma X."/>
            <person name="Naidoo K."/>
            <person name="Pethybridge S.J."/>
            <person name="Sun J."/>
            <person name="Steenkamp E.T."/>
            <person name="van der Nest M.A."/>
            <person name="van Wyk S."/>
            <person name="Wingfield M.J."/>
            <person name="Xiong C."/>
            <person name="Yue Q."/>
            <person name="Zhang X."/>
        </authorList>
    </citation>
    <scope>NUCLEOTIDE SEQUENCE [LARGE SCALE GENOMIC DNA]</scope>
    <source>
        <strain evidence="4 5">BP5796</strain>
    </source>
</reference>
<dbReference type="InterPro" id="IPR040183">
    <property type="entry name" value="THUMPD1-like"/>
</dbReference>
<evidence type="ECO:0000259" key="3">
    <source>
        <dbReference type="PROSITE" id="PS51165"/>
    </source>
</evidence>
<organism evidence="4 5">
    <name type="scientific">Coleophoma crateriformis</name>
    <dbReference type="NCBI Taxonomy" id="565419"/>
    <lineage>
        <taxon>Eukaryota</taxon>
        <taxon>Fungi</taxon>
        <taxon>Dikarya</taxon>
        <taxon>Ascomycota</taxon>
        <taxon>Pezizomycotina</taxon>
        <taxon>Leotiomycetes</taxon>
        <taxon>Helotiales</taxon>
        <taxon>Dermateaceae</taxon>
        <taxon>Coleophoma</taxon>
    </lineage>
</organism>
<dbReference type="AlphaFoldDB" id="A0A3D8RIQ5"/>
<evidence type="ECO:0000313" key="5">
    <source>
        <dbReference type="Proteomes" id="UP000256328"/>
    </source>
</evidence>
<dbReference type="PROSITE" id="PS51165">
    <property type="entry name" value="THUMP"/>
    <property type="match status" value="1"/>
</dbReference>
<dbReference type="SMART" id="SM00981">
    <property type="entry name" value="THUMP"/>
    <property type="match status" value="1"/>
</dbReference>
<accession>A0A3D8RIQ5</accession>
<dbReference type="PANTHER" id="PTHR13452">
    <property type="entry name" value="THUMP DOMAIN CONTAINING PROTEIN 1-RELATED"/>
    <property type="match status" value="1"/>
</dbReference>
<evidence type="ECO:0000313" key="4">
    <source>
        <dbReference type="EMBL" id="RDW73836.1"/>
    </source>
</evidence>
<protein>
    <recommendedName>
        <fullName evidence="3">THUMP domain-containing protein</fullName>
    </recommendedName>
</protein>
<keyword evidence="1" id="KW-0694">RNA-binding</keyword>
<dbReference type="Gene3D" id="3.30.2300.10">
    <property type="entry name" value="THUMP superfamily"/>
    <property type="match status" value="1"/>
</dbReference>
<dbReference type="EMBL" id="PDLN01000010">
    <property type="protein sequence ID" value="RDW73836.1"/>
    <property type="molecule type" value="Genomic_DNA"/>
</dbReference>
<dbReference type="PANTHER" id="PTHR13452:SF10">
    <property type="entry name" value="THUMP DOMAIN-CONTAINING PROTEIN 1"/>
    <property type="match status" value="1"/>
</dbReference>
<keyword evidence="5" id="KW-1185">Reference proteome</keyword>
<dbReference type="InterPro" id="IPR004114">
    <property type="entry name" value="THUMP_dom"/>
</dbReference>
<dbReference type="GO" id="GO:0006400">
    <property type="term" value="P:tRNA modification"/>
    <property type="evidence" value="ECO:0007669"/>
    <property type="project" value="InterPro"/>
</dbReference>
<dbReference type="Pfam" id="PF02926">
    <property type="entry name" value="THUMP"/>
    <property type="match status" value="1"/>
</dbReference>
<dbReference type="GO" id="GO:0003723">
    <property type="term" value="F:RNA binding"/>
    <property type="evidence" value="ECO:0007669"/>
    <property type="project" value="UniProtKB-UniRule"/>
</dbReference>
<evidence type="ECO:0000256" key="2">
    <source>
        <dbReference type="SAM" id="MobiDB-lite"/>
    </source>
</evidence>
<dbReference type="OrthoDB" id="367221at2759"/>
<feature type="compositionally biased region" description="Basic and acidic residues" evidence="2">
    <location>
        <begin position="1"/>
        <end position="18"/>
    </location>
</feature>
<proteinExistence type="predicted"/>
<feature type="region of interest" description="Disordered" evidence="2">
    <location>
        <begin position="1"/>
        <end position="51"/>
    </location>
</feature>
<dbReference type="SUPFAM" id="SSF143437">
    <property type="entry name" value="THUMP domain-like"/>
    <property type="match status" value="1"/>
</dbReference>
<name>A0A3D8RIQ5_9HELO</name>
<comment type="caution">
    <text evidence="4">The sequence shown here is derived from an EMBL/GenBank/DDBJ whole genome shotgun (WGS) entry which is preliminary data.</text>
</comment>